<evidence type="ECO:0000256" key="7">
    <source>
        <dbReference type="ARBA" id="ARBA00047899"/>
    </source>
</evidence>
<evidence type="ECO:0000256" key="4">
    <source>
        <dbReference type="ARBA" id="ARBA00022741"/>
    </source>
</evidence>
<evidence type="ECO:0000256" key="8">
    <source>
        <dbReference type="ARBA" id="ARBA00048679"/>
    </source>
</evidence>
<feature type="domain" description="AGC-kinase C-terminal" evidence="12">
    <location>
        <begin position="437"/>
        <end position="509"/>
    </location>
</feature>
<dbReference type="PROSITE" id="PS50011">
    <property type="entry name" value="PROTEIN_KINASE_DOM"/>
    <property type="match status" value="1"/>
</dbReference>
<proteinExistence type="predicted"/>
<dbReference type="Gene3D" id="3.30.200.20">
    <property type="entry name" value="Phosphorylase Kinase, domain 1"/>
    <property type="match status" value="1"/>
</dbReference>
<dbReference type="eggNOG" id="KOG0598">
    <property type="taxonomic scope" value="Eukaryota"/>
</dbReference>
<dbReference type="InterPro" id="IPR008271">
    <property type="entry name" value="Ser/Thr_kinase_AS"/>
</dbReference>
<dbReference type="OMA" id="RKRPDEF"/>
<dbReference type="GO" id="GO:0005524">
    <property type="term" value="F:ATP binding"/>
    <property type="evidence" value="ECO:0007669"/>
    <property type="project" value="UniProtKB-UniRule"/>
</dbReference>
<dbReference type="InParanoid" id="A0DTB0"/>
<dbReference type="Gene3D" id="1.10.510.10">
    <property type="entry name" value="Transferase(Phosphotransferase) domain 1"/>
    <property type="match status" value="1"/>
</dbReference>
<dbReference type="HOGENOM" id="CLU_000288_63_5_1"/>
<accession>A0DTB0</accession>
<keyword evidence="6 9" id="KW-0067">ATP-binding</keyword>
<evidence type="ECO:0000256" key="5">
    <source>
        <dbReference type="ARBA" id="ARBA00022777"/>
    </source>
</evidence>
<dbReference type="CDD" id="cd05578">
    <property type="entry name" value="STKc_Yank1"/>
    <property type="match status" value="1"/>
</dbReference>
<keyword evidence="3" id="KW-0808">Transferase</keyword>
<reference evidence="13 14" key="1">
    <citation type="journal article" date="2006" name="Nature">
        <title>Global trends of whole-genome duplications revealed by the ciliate Paramecium tetraurelia.</title>
        <authorList>
            <consortium name="Genoscope"/>
            <person name="Aury J.-M."/>
            <person name="Jaillon O."/>
            <person name="Duret L."/>
            <person name="Noel B."/>
            <person name="Jubin C."/>
            <person name="Porcel B.M."/>
            <person name="Segurens B."/>
            <person name="Daubin V."/>
            <person name="Anthouard V."/>
            <person name="Aiach N."/>
            <person name="Arnaiz O."/>
            <person name="Billaut A."/>
            <person name="Beisson J."/>
            <person name="Blanc I."/>
            <person name="Bouhouche K."/>
            <person name="Camara F."/>
            <person name="Duharcourt S."/>
            <person name="Guigo R."/>
            <person name="Gogendeau D."/>
            <person name="Katinka M."/>
            <person name="Keller A.-M."/>
            <person name="Kissmehl R."/>
            <person name="Klotz C."/>
            <person name="Koll F."/>
            <person name="Le Moue A."/>
            <person name="Lepere C."/>
            <person name="Malinsky S."/>
            <person name="Nowacki M."/>
            <person name="Nowak J.K."/>
            <person name="Plattner H."/>
            <person name="Poulain J."/>
            <person name="Ruiz F."/>
            <person name="Serrano V."/>
            <person name="Zagulski M."/>
            <person name="Dessen P."/>
            <person name="Betermier M."/>
            <person name="Weissenbach J."/>
            <person name="Scarpelli C."/>
            <person name="Schachter V."/>
            <person name="Sperling L."/>
            <person name="Meyer E."/>
            <person name="Cohen J."/>
            <person name="Wincker P."/>
        </authorList>
    </citation>
    <scope>NUCLEOTIDE SEQUENCE [LARGE SCALE GENOMIC DNA]</scope>
    <source>
        <strain evidence="13 14">Stock d4-2</strain>
    </source>
</reference>
<evidence type="ECO:0000313" key="14">
    <source>
        <dbReference type="Proteomes" id="UP000000600"/>
    </source>
</evidence>
<dbReference type="InterPro" id="IPR050236">
    <property type="entry name" value="Ser_Thr_kinase_AGC"/>
</dbReference>
<keyword evidence="14" id="KW-1185">Reference proteome</keyword>
<dbReference type="GeneID" id="5039459"/>
<dbReference type="FunFam" id="1.10.510.10:FF:000454">
    <property type="entry name" value="Uncharacterized protein"/>
    <property type="match status" value="1"/>
</dbReference>
<dbReference type="AlphaFoldDB" id="A0DTB0"/>
<dbReference type="SUPFAM" id="SSF56112">
    <property type="entry name" value="Protein kinase-like (PK-like)"/>
    <property type="match status" value="1"/>
</dbReference>
<dbReference type="InterPro" id="IPR000961">
    <property type="entry name" value="AGC-kinase_C"/>
</dbReference>
<keyword evidence="2" id="KW-0723">Serine/threonine-protein kinase</keyword>
<dbReference type="FunFam" id="3.30.200.20:FF:000574">
    <property type="entry name" value="Uncharacterized protein"/>
    <property type="match status" value="1"/>
</dbReference>
<keyword evidence="5" id="KW-0418">Kinase</keyword>
<dbReference type="Pfam" id="PF00069">
    <property type="entry name" value="Pkinase"/>
    <property type="match status" value="1"/>
</dbReference>
<comment type="catalytic activity">
    <reaction evidence="8">
        <text>L-seryl-[protein] + ATP = O-phospho-L-seryl-[protein] + ADP + H(+)</text>
        <dbReference type="Rhea" id="RHEA:17989"/>
        <dbReference type="Rhea" id="RHEA-COMP:9863"/>
        <dbReference type="Rhea" id="RHEA-COMP:11604"/>
        <dbReference type="ChEBI" id="CHEBI:15378"/>
        <dbReference type="ChEBI" id="CHEBI:29999"/>
        <dbReference type="ChEBI" id="CHEBI:30616"/>
        <dbReference type="ChEBI" id="CHEBI:83421"/>
        <dbReference type="ChEBI" id="CHEBI:456216"/>
        <dbReference type="EC" id="2.7.11.1"/>
    </reaction>
</comment>
<dbReference type="PANTHER" id="PTHR24356">
    <property type="entry name" value="SERINE/THREONINE-PROTEIN KINASE"/>
    <property type="match status" value="1"/>
</dbReference>
<dbReference type="EMBL" id="CT868563">
    <property type="protein sequence ID" value="CAK86277.1"/>
    <property type="molecule type" value="Genomic_DNA"/>
</dbReference>
<dbReference type="EC" id="2.7.11.1" evidence="1"/>
<dbReference type="OrthoDB" id="676979at2759"/>
<dbReference type="RefSeq" id="XP_001453674.1">
    <property type="nucleotide sequence ID" value="XM_001453637.1"/>
</dbReference>
<evidence type="ECO:0000256" key="10">
    <source>
        <dbReference type="SAM" id="MobiDB-lite"/>
    </source>
</evidence>
<keyword evidence="4 9" id="KW-0547">Nucleotide-binding</keyword>
<dbReference type="InterPro" id="IPR011009">
    <property type="entry name" value="Kinase-like_dom_sf"/>
</dbReference>
<evidence type="ECO:0000256" key="3">
    <source>
        <dbReference type="ARBA" id="ARBA00022679"/>
    </source>
</evidence>
<evidence type="ECO:0000256" key="6">
    <source>
        <dbReference type="ARBA" id="ARBA00022840"/>
    </source>
</evidence>
<dbReference type="InterPro" id="IPR017441">
    <property type="entry name" value="Protein_kinase_ATP_BS"/>
</dbReference>
<organism evidence="13 14">
    <name type="scientific">Paramecium tetraurelia</name>
    <dbReference type="NCBI Taxonomy" id="5888"/>
    <lineage>
        <taxon>Eukaryota</taxon>
        <taxon>Sar</taxon>
        <taxon>Alveolata</taxon>
        <taxon>Ciliophora</taxon>
        <taxon>Intramacronucleata</taxon>
        <taxon>Oligohymenophorea</taxon>
        <taxon>Peniculida</taxon>
        <taxon>Parameciidae</taxon>
        <taxon>Paramecium</taxon>
    </lineage>
</organism>
<dbReference type="Proteomes" id="UP000000600">
    <property type="component" value="Unassembled WGS sequence"/>
</dbReference>
<dbReference type="STRING" id="5888.A0DTB0"/>
<dbReference type="PROSITE" id="PS00108">
    <property type="entry name" value="PROTEIN_KINASE_ST"/>
    <property type="match status" value="1"/>
</dbReference>
<gene>
    <name evidence="13" type="ORF">GSPATT00019970001</name>
</gene>
<evidence type="ECO:0000256" key="9">
    <source>
        <dbReference type="PROSITE-ProRule" id="PRU10141"/>
    </source>
</evidence>
<feature type="binding site" evidence="9">
    <location>
        <position position="207"/>
    </location>
    <ligand>
        <name>ATP</name>
        <dbReference type="ChEBI" id="CHEBI:30616"/>
    </ligand>
</feature>
<name>A0DTB0_PARTE</name>
<dbReference type="GO" id="GO:0004674">
    <property type="term" value="F:protein serine/threonine kinase activity"/>
    <property type="evidence" value="ECO:0000318"/>
    <property type="project" value="GO_Central"/>
</dbReference>
<dbReference type="GO" id="GO:0035556">
    <property type="term" value="P:intracellular signal transduction"/>
    <property type="evidence" value="ECO:0000318"/>
    <property type="project" value="GO_Central"/>
</dbReference>
<comment type="catalytic activity">
    <reaction evidence="7">
        <text>L-threonyl-[protein] + ATP = O-phospho-L-threonyl-[protein] + ADP + H(+)</text>
        <dbReference type="Rhea" id="RHEA:46608"/>
        <dbReference type="Rhea" id="RHEA-COMP:11060"/>
        <dbReference type="Rhea" id="RHEA-COMP:11605"/>
        <dbReference type="ChEBI" id="CHEBI:15378"/>
        <dbReference type="ChEBI" id="CHEBI:30013"/>
        <dbReference type="ChEBI" id="CHEBI:30616"/>
        <dbReference type="ChEBI" id="CHEBI:61977"/>
        <dbReference type="ChEBI" id="CHEBI:456216"/>
        <dbReference type="EC" id="2.7.11.1"/>
    </reaction>
</comment>
<sequence length="510" mass="59546">MLDRFNKVISYGIVVIAYIKLIKMKNSIGQRNIIQNYAVDTSFYRVKQNQSILTCRHSKLPSFNNPIPISTPTSPKEQPKMWKTNLCFQLDGSFSQTRKRPDEFSSNKKSASPQLRQLPRKSFQLQLDQQPKLFQAPKSQEKRSFRNSIYSRPNSRLIEDQYSLRLPTTDAEIGRSNFKFHYVLGKGGFGKVWRVEMIKSQKLFAMKEMSKAKVLAKNSANSVMNERNLLSQLKHPFIANIHYAFQDRENLYLVMDLLTGGDLRFHIGKMRRFSEQHTKFLIASMLLALEYLHRNGIIHRDIKPENIVLDKKGYPRLTDFGIARIVKPENSQETSGTPGYMAPEVMFRQNHSFGVDHFALGVMAYEFMMGKRPYLGKSRRDIRDAIIAKQVSLKKQDVPPNWSWEAADFINQLLQRKPQARLGYSGIEEIQTHPWFSGFPWKGLHEKQLPSPFKLMKQSDEDFIREISSDHDSQDELIKEKSLLLRQEITQNQFQNYTYFKEQQVTIKRF</sequence>
<dbReference type="KEGG" id="ptm:GSPATT00019970001"/>
<protein>
    <recommendedName>
        <fullName evidence="1">non-specific serine/threonine protein kinase</fullName>
        <ecNumber evidence="1">2.7.11.1</ecNumber>
    </recommendedName>
</protein>
<dbReference type="PROSITE" id="PS51285">
    <property type="entry name" value="AGC_KINASE_CTER"/>
    <property type="match status" value="1"/>
</dbReference>
<evidence type="ECO:0000256" key="1">
    <source>
        <dbReference type="ARBA" id="ARBA00012513"/>
    </source>
</evidence>
<feature type="region of interest" description="Disordered" evidence="10">
    <location>
        <begin position="96"/>
        <end position="117"/>
    </location>
</feature>
<evidence type="ECO:0000259" key="12">
    <source>
        <dbReference type="PROSITE" id="PS51285"/>
    </source>
</evidence>
<evidence type="ECO:0000256" key="2">
    <source>
        <dbReference type="ARBA" id="ARBA00022527"/>
    </source>
</evidence>
<dbReference type="PANTHER" id="PTHR24356:SF374">
    <property type="entry name" value="PROTEIN KINASE DOMAIN-CONTAINING PROTEIN"/>
    <property type="match status" value="1"/>
</dbReference>
<dbReference type="InterPro" id="IPR000719">
    <property type="entry name" value="Prot_kinase_dom"/>
</dbReference>
<evidence type="ECO:0000259" key="11">
    <source>
        <dbReference type="PROSITE" id="PS50011"/>
    </source>
</evidence>
<feature type="domain" description="Protein kinase" evidence="11">
    <location>
        <begin position="178"/>
        <end position="436"/>
    </location>
</feature>
<dbReference type="PROSITE" id="PS00107">
    <property type="entry name" value="PROTEIN_KINASE_ATP"/>
    <property type="match status" value="1"/>
</dbReference>
<dbReference type="SMART" id="SM00220">
    <property type="entry name" value="S_TKc"/>
    <property type="match status" value="1"/>
</dbReference>
<evidence type="ECO:0000313" key="13">
    <source>
        <dbReference type="EMBL" id="CAK86277.1"/>
    </source>
</evidence>